<evidence type="ECO:0000313" key="2">
    <source>
        <dbReference type="Proteomes" id="UP000682782"/>
    </source>
</evidence>
<sequence>MGKRKRKYGLSFNLTCMKPFAEQNTRVVELIQEMLSFLEPYSDKCLECQEAWMWPQLSGYPIKYNDAAMQLIASRVQAGEIEAYGIRDFGLAWKMKCVDIDVRIRLNDYLKEHAHGYTVSMLFHPELNTILADNHPERIMEEMARAIHADYGCVDSFGLSQHGITSADMMRIAYGYNTQIEKEELPGKIPYISWWTLLNRQHIEKLGGKEAVMKNAPCFAVKDLSTDGYEALALQLTEKPEEMKAEHYRPLREYLNPLAPLANKYAVACLLKDPGSGQKIPDERLKLNVTEEELAEAEKYVELSYEELKEKTIELLQRGRR</sequence>
<keyword evidence="2" id="KW-1185">Reference proteome</keyword>
<protein>
    <submittedName>
        <fullName evidence="1">Uncharacterized protein</fullName>
    </submittedName>
</protein>
<gene>
    <name evidence="1" type="ORF">JYE49_10810</name>
</gene>
<proteinExistence type="predicted"/>
<dbReference type="EMBL" id="CP068393">
    <property type="protein sequence ID" value="QUC66346.1"/>
    <property type="molecule type" value="Genomic_DNA"/>
</dbReference>
<reference evidence="1" key="1">
    <citation type="submission" date="2021-01" db="EMBL/GenBank/DDBJ databases">
        <title>Complete genome sequence of Clostridiales bacterium R-7.</title>
        <authorList>
            <person name="Mahoney-Kurpe S.C."/>
            <person name="Palevich N."/>
            <person name="Koike S."/>
            <person name="Moon C.D."/>
            <person name="Attwood G.T."/>
        </authorList>
    </citation>
    <scope>NUCLEOTIDE SEQUENCE</scope>
    <source>
        <strain evidence="1">R-7</strain>
    </source>
</reference>
<evidence type="ECO:0000313" key="1">
    <source>
        <dbReference type="EMBL" id="QUC66346.1"/>
    </source>
</evidence>
<accession>A0AC61N471</accession>
<organism evidence="1 2">
    <name type="scientific">Aristaeella hokkaidonensis</name>
    <dbReference type="NCBI Taxonomy" id="3046382"/>
    <lineage>
        <taxon>Bacteria</taxon>
        <taxon>Bacillati</taxon>
        <taxon>Bacillota</taxon>
        <taxon>Clostridia</taxon>
        <taxon>Eubacteriales</taxon>
        <taxon>Aristaeellaceae</taxon>
        <taxon>Aristaeella</taxon>
    </lineage>
</organism>
<dbReference type="Proteomes" id="UP000682782">
    <property type="component" value="Chromosome"/>
</dbReference>
<name>A0AC61N471_9FIRM</name>